<name>A0A6P6DDU1_OCTDE</name>
<sequence>MAKEAVTFEDVAVSFTLEEWALLDPSQKKLYRDVMWETFRNLADIGKNWDDHQVEDEYKNYRKIARNAEDYKCCQYKLWCQHAKILFMTPDTNMHMKLLGTKPSESLACGKSHSLPPMPITHNTGLKSYELHGSEQKLSTCSRLGQTTTDLQFFQKNTKTNPEEKPYECKKCGKSYSEYSEENNAEEKSFMQDQEERSFSTPNCDQIQERNHGRVNICICVQCGKDLNSYHGNQKHERANTGSKSCVYQHCGKSLNYGTLFGNHEISHIGEQSYICKQCGKTFSKQSLCQRHERIHTGEKPYACKKCGKAFTRHSHCQKHERNHTV</sequence>
<feature type="domain" description="C2H2-type" evidence="12">
    <location>
        <begin position="302"/>
        <end position="326"/>
    </location>
</feature>
<dbReference type="FunFam" id="3.30.160.60:FF:000240">
    <property type="entry name" value="Zinc finger protein 250"/>
    <property type="match status" value="1"/>
</dbReference>
<dbReference type="Gene3D" id="3.30.160.60">
    <property type="entry name" value="Classic Zinc Finger"/>
    <property type="match status" value="2"/>
</dbReference>
<dbReference type="InterPro" id="IPR050758">
    <property type="entry name" value="Znf_C2H2-type"/>
</dbReference>
<dbReference type="AlphaFoldDB" id="A0A6P6DDU1"/>
<keyword evidence="3" id="KW-0479">Metal-binding</keyword>
<evidence type="ECO:0000313" key="14">
    <source>
        <dbReference type="Proteomes" id="UP000515203"/>
    </source>
</evidence>
<feature type="domain" description="C2H2-type" evidence="12">
    <location>
        <begin position="274"/>
        <end position="301"/>
    </location>
</feature>
<dbReference type="CDD" id="cd07765">
    <property type="entry name" value="KRAB_A-box"/>
    <property type="match status" value="1"/>
</dbReference>
<proteinExistence type="inferred from homology"/>
<protein>
    <submittedName>
        <fullName evidence="15">Zinc finger protein 709-like isoform X4</fullName>
    </submittedName>
</protein>
<evidence type="ECO:0000256" key="5">
    <source>
        <dbReference type="ARBA" id="ARBA00022771"/>
    </source>
</evidence>
<dbReference type="PROSITE" id="PS00028">
    <property type="entry name" value="ZINC_FINGER_C2H2_1"/>
    <property type="match status" value="2"/>
</dbReference>
<dbReference type="GO" id="GO:0005634">
    <property type="term" value="C:nucleus"/>
    <property type="evidence" value="ECO:0007669"/>
    <property type="project" value="UniProtKB-SubCell"/>
</dbReference>
<dbReference type="GeneID" id="101576570"/>
<evidence type="ECO:0000259" key="13">
    <source>
        <dbReference type="PROSITE" id="PS50805"/>
    </source>
</evidence>
<evidence type="ECO:0000256" key="8">
    <source>
        <dbReference type="ARBA" id="ARBA00023125"/>
    </source>
</evidence>
<evidence type="ECO:0000256" key="7">
    <source>
        <dbReference type="ARBA" id="ARBA00023015"/>
    </source>
</evidence>
<keyword evidence="7" id="KW-0805">Transcription regulation</keyword>
<keyword evidence="4" id="KW-0677">Repeat</keyword>
<evidence type="ECO:0000256" key="2">
    <source>
        <dbReference type="ARBA" id="ARBA00006991"/>
    </source>
</evidence>
<dbReference type="Proteomes" id="UP000515203">
    <property type="component" value="Unplaced"/>
</dbReference>
<feature type="domain" description="C2H2-type" evidence="12">
    <location>
        <begin position="244"/>
        <end position="273"/>
    </location>
</feature>
<dbReference type="PANTHER" id="PTHR23234:SF10">
    <property type="entry name" value="RIKEN CDNA 6720489N17 GENE-RELATED"/>
    <property type="match status" value="1"/>
</dbReference>
<keyword evidence="6" id="KW-0862">Zinc</keyword>
<feature type="domain" description="KRAB" evidence="13">
    <location>
        <begin position="6"/>
        <end position="83"/>
    </location>
</feature>
<evidence type="ECO:0000256" key="3">
    <source>
        <dbReference type="ARBA" id="ARBA00022723"/>
    </source>
</evidence>
<comment type="similarity">
    <text evidence="2">Belongs to the krueppel C2H2-type zinc-finger protein family.</text>
</comment>
<keyword evidence="8" id="KW-0238">DNA-binding</keyword>
<evidence type="ECO:0000256" key="9">
    <source>
        <dbReference type="ARBA" id="ARBA00023163"/>
    </source>
</evidence>
<dbReference type="GO" id="GO:0006355">
    <property type="term" value="P:regulation of DNA-templated transcription"/>
    <property type="evidence" value="ECO:0007669"/>
    <property type="project" value="InterPro"/>
</dbReference>
<dbReference type="InterPro" id="IPR013087">
    <property type="entry name" value="Znf_C2H2_type"/>
</dbReference>
<accession>A0A6P6DDU1</accession>
<dbReference type="GO" id="GO:0008270">
    <property type="term" value="F:zinc ion binding"/>
    <property type="evidence" value="ECO:0007669"/>
    <property type="project" value="UniProtKB-KW"/>
</dbReference>
<evidence type="ECO:0000256" key="11">
    <source>
        <dbReference type="PROSITE-ProRule" id="PRU00042"/>
    </source>
</evidence>
<keyword evidence="14" id="KW-1185">Reference proteome</keyword>
<keyword evidence="5 11" id="KW-0863">Zinc-finger</keyword>
<dbReference type="PROSITE" id="PS50157">
    <property type="entry name" value="ZINC_FINGER_C2H2_2"/>
    <property type="match status" value="3"/>
</dbReference>
<comment type="subcellular location">
    <subcellularLocation>
        <location evidence="1">Nucleus</location>
    </subcellularLocation>
</comment>
<dbReference type="FunFam" id="3.30.160.60:FF:000184">
    <property type="entry name" value="Zinc finger protein 333"/>
    <property type="match status" value="1"/>
</dbReference>
<keyword evidence="10" id="KW-0539">Nucleus</keyword>
<evidence type="ECO:0000313" key="15">
    <source>
        <dbReference type="RefSeq" id="XP_023558105.1"/>
    </source>
</evidence>
<dbReference type="Pfam" id="PF01352">
    <property type="entry name" value="KRAB"/>
    <property type="match status" value="1"/>
</dbReference>
<dbReference type="InterPro" id="IPR036236">
    <property type="entry name" value="Znf_C2H2_sf"/>
</dbReference>
<dbReference type="SUPFAM" id="SSF57667">
    <property type="entry name" value="beta-beta-alpha zinc fingers"/>
    <property type="match status" value="2"/>
</dbReference>
<dbReference type="Pfam" id="PF00096">
    <property type="entry name" value="zf-C2H2"/>
    <property type="match status" value="1"/>
</dbReference>
<dbReference type="GO" id="GO:0003677">
    <property type="term" value="F:DNA binding"/>
    <property type="evidence" value="ECO:0007669"/>
    <property type="project" value="UniProtKB-KW"/>
</dbReference>
<dbReference type="PROSITE" id="PS50805">
    <property type="entry name" value="KRAB"/>
    <property type="match status" value="1"/>
</dbReference>
<evidence type="ECO:0000256" key="4">
    <source>
        <dbReference type="ARBA" id="ARBA00022737"/>
    </source>
</evidence>
<evidence type="ECO:0000256" key="6">
    <source>
        <dbReference type="ARBA" id="ARBA00022833"/>
    </source>
</evidence>
<keyword evidence="9" id="KW-0804">Transcription</keyword>
<dbReference type="PANTHER" id="PTHR23234">
    <property type="entry name" value="ZNF44 PROTEIN"/>
    <property type="match status" value="1"/>
</dbReference>
<dbReference type="InterPro" id="IPR036051">
    <property type="entry name" value="KRAB_dom_sf"/>
</dbReference>
<dbReference type="RefSeq" id="XP_023558105.1">
    <property type="nucleotide sequence ID" value="XM_023702337.1"/>
</dbReference>
<dbReference type="SMART" id="SM00355">
    <property type="entry name" value="ZnF_C2H2"/>
    <property type="match status" value="3"/>
</dbReference>
<evidence type="ECO:0000256" key="10">
    <source>
        <dbReference type="ARBA" id="ARBA00023242"/>
    </source>
</evidence>
<dbReference type="InterPro" id="IPR001909">
    <property type="entry name" value="KRAB"/>
</dbReference>
<dbReference type="Gene3D" id="6.10.140.140">
    <property type="match status" value="1"/>
</dbReference>
<reference evidence="15" key="1">
    <citation type="submission" date="2025-08" db="UniProtKB">
        <authorList>
            <consortium name="RefSeq"/>
        </authorList>
    </citation>
    <scope>IDENTIFICATION</scope>
</reference>
<dbReference type="SMART" id="SM00349">
    <property type="entry name" value="KRAB"/>
    <property type="match status" value="1"/>
</dbReference>
<dbReference type="SUPFAM" id="SSF109640">
    <property type="entry name" value="KRAB domain (Kruppel-associated box)"/>
    <property type="match status" value="1"/>
</dbReference>
<evidence type="ECO:0000259" key="12">
    <source>
        <dbReference type="PROSITE" id="PS50157"/>
    </source>
</evidence>
<organism evidence="14 15">
    <name type="scientific">Octodon degus</name>
    <name type="common">Degu</name>
    <name type="synonym">Sciurus degus</name>
    <dbReference type="NCBI Taxonomy" id="10160"/>
    <lineage>
        <taxon>Eukaryota</taxon>
        <taxon>Metazoa</taxon>
        <taxon>Chordata</taxon>
        <taxon>Craniata</taxon>
        <taxon>Vertebrata</taxon>
        <taxon>Euteleostomi</taxon>
        <taxon>Mammalia</taxon>
        <taxon>Eutheria</taxon>
        <taxon>Euarchontoglires</taxon>
        <taxon>Glires</taxon>
        <taxon>Rodentia</taxon>
        <taxon>Hystricomorpha</taxon>
        <taxon>Octodontidae</taxon>
        <taxon>Octodon</taxon>
    </lineage>
</organism>
<evidence type="ECO:0000256" key="1">
    <source>
        <dbReference type="ARBA" id="ARBA00004123"/>
    </source>
</evidence>
<gene>
    <name evidence="15" type="primary">LOC101576570</name>
</gene>